<evidence type="ECO:0000256" key="1">
    <source>
        <dbReference type="ARBA" id="ARBA00022658"/>
    </source>
</evidence>
<dbReference type="Pfam" id="PF00307">
    <property type="entry name" value="CH"/>
    <property type="match status" value="1"/>
</dbReference>
<feature type="region of interest" description="Disordered" evidence="3">
    <location>
        <begin position="1"/>
        <end position="24"/>
    </location>
</feature>
<dbReference type="InterPro" id="IPR001895">
    <property type="entry name" value="RASGEF_cat_dom"/>
</dbReference>
<dbReference type="CDD" id="cd00014">
    <property type="entry name" value="CH_SF"/>
    <property type="match status" value="1"/>
</dbReference>
<feature type="region of interest" description="Disordered" evidence="3">
    <location>
        <begin position="399"/>
        <end position="586"/>
    </location>
</feature>
<evidence type="ECO:0000313" key="7">
    <source>
        <dbReference type="EMBL" id="EFA76027.1"/>
    </source>
</evidence>
<dbReference type="AlphaFoldDB" id="D3BRJ5"/>
<dbReference type="GO" id="GO:0005886">
    <property type="term" value="C:plasma membrane"/>
    <property type="evidence" value="ECO:0007669"/>
    <property type="project" value="TreeGrafter"/>
</dbReference>
<proteinExistence type="predicted"/>
<dbReference type="OMA" id="CNFLKRW"/>
<dbReference type="Pfam" id="PF00617">
    <property type="entry name" value="RasGEF"/>
    <property type="match status" value="1"/>
</dbReference>
<name>D3BRJ5_HETP5</name>
<feature type="compositionally biased region" description="Low complexity" evidence="3">
    <location>
        <begin position="277"/>
        <end position="305"/>
    </location>
</feature>
<evidence type="ECO:0000259" key="4">
    <source>
        <dbReference type="PROSITE" id="PS50009"/>
    </source>
</evidence>
<evidence type="ECO:0000313" key="8">
    <source>
        <dbReference type="Proteomes" id="UP000001396"/>
    </source>
</evidence>
<evidence type="ECO:0000259" key="6">
    <source>
        <dbReference type="PROSITE" id="PS50212"/>
    </source>
</evidence>
<dbReference type="SUPFAM" id="SSF48366">
    <property type="entry name" value="Ras GEF"/>
    <property type="match status" value="1"/>
</dbReference>
<dbReference type="InterPro" id="IPR001715">
    <property type="entry name" value="CH_dom"/>
</dbReference>
<feature type="region of interest" description="Disordered" evidence="3">
    <location>
        <begin position="46"/>
        <end position="73"/>
    </location>
</feature>
<dbReference type="Proteomes" id="UP000001396">
    <property type="component" value="Unassembled WGS sequence"/>
</dbReference>
<dbReference type="SMART" id="SM00147">
    <property type="entry name" value="RasGEF"/>
    <property type="match status" value="1"/>
</dbReference>
<dbReference type="PANTHER" id="PTHR23113:SF370">
    <property type="entry name" value="RAS GUANINE NUCLEOTIDE EXCHANGE FACTOR P"/>
    <property type="match status" value="1"/>
</dbReference>
<dbReference type="FunCoup" id="D3BRJ5">
    <property type="interactions" value="506"/>
</dbReference>
<dbReference type="Gene3D" id="1.10.418.10">
    <property type="entry name" value="Calponin-like domain"/>
    <property type="match status" value="1"/>
</dbReference>
<dbReference type="SUPFAM" id="SSF47576">
    <property type="entry name" value="Calponin-homology domain, CH-domain"/>
    <property type="match status" value="1"/>
</dbReference>
<dbReference type="SMART" id="SM00229">
    <property type="entry name" value="RasGEFN"/>
    <property type="match status" value="1"/>
</dbReference>
<dbReference type="PROSITE" id="PS50212">
    <property type="entry name" value="RASGEF_NTER"/>
    <property type="match status" value="1"/>
</dbReference>
<feature type="compositionally biased region" description="Polar residues" evidence="3">
    <location>
        <begin position="550"/>
        <end position="584"/>
    </location>
</feature>
<dbReference type="RefSeq" id="XP_020428161.1">
    <property type="nucleotide sequence ID" value="XM_020581374.1"/>
</dbReference>
<dbReference type="GeneID" id="31366075"/>
<dbReference type="SMART" id="SM00033">
    <property type="entry name" value="CH"/>
    <property type="match status" value="1"/>
</dbReference>
<feature type="compositionally biased region" description="Polar residues" evidence="3">
    <location>
        <begin position="320"/>
        <end position="340"/>
    </location>
</feature>
<dbReference type="GO" id="GO:0007265">
    <property type="term" value="P:Ras protein signal transduction"/>
    <property type="evidence" value="ECO:0007669"/>
    <property type="project" value="TreeGrafter"/>
</dbReference>
<dbReference type="PROSITE" id="PS50009">
    <property type="entry name" value="RASGEF_CAT"/>
    <property type="match status" value="1"/>
</dbReference>
<feature type="compositionally biased region" description="Basic and acidic residues" evidence="3">
    <location>
        <begin position="472"/>
        <end position="481"/>
    </location>
</feature>
<dbReference type="InterPro" id="IPR036872">
    <property type="entry name" value="CH_dom_sf"/>
</dbReference>
<feature type="domain" description="Calponin-homology (CH)" evidence="5">
    <location>
        <begin position="126"/>
        <end position="230"/>
    </location>
</feature>
<feature type="region of interest" description="Disordered" evidence="3">
    <location>
        <begin position="232"/>
        <end position="385"/>
    </location>
</feature>
<dbReference type="InterPro" id="IPR008937">
    <property type="entry name" value="Ras-like_GEF"/>
</dbReference>
<accession>D3BRJ5</accession>
<keyword evidence="1 2" id="KW-0344">Guanine-nucleotide releasing factor</keyword>
<evidence type="ECO:0000256" key="3">
    <source>
        <dbReference type="SAM" id="MobiDB-lite"/>
    </source>
</evidence>
<dbReference type="GO" id="GO:0005085">
    <property type="term" value="F:guanyl-nucleotide exchange factor activity"/>
    <property type="evidence" value="ECO:0007669"/>
    <property type="project" value="UniProtKB-KW"/>
</dbReference>
<evidence type="ECO:0000256" key="2">
    <source>
        <dbReference type="PROSITE-ProRule" id="PRU00168"/>
    </source>
</evidence>
<evidence type="ECO:0000259" key="5">
    <source>
        <dbReference type="PROSITE" id="PS50021"/>
    </source>
</evidence>
<feature type="domain" description="N-terminal Ras-GEF" evidence="6">
    <location>
        <begin position="801"/>
        <end position="939"/>
    </location>
</feature>
<feature type="compositionally biased region" description="Polar residues" evidence="3">
    <location>
        <begin position="482"/>
        <end position="511"/>
    </location>
</feature>
<feature type="compositionally biased region" description="Low complexity" evidence="3">
    <location>
        <begin position="47"/>
        <end position="69"/>
    </location>
</feature>
<protein>
    <submittedName>
        <fullName evidence="7">Ras guanine nucleotide exchange factor</fullName>
    </submittedName>
</protein>
<dbReference type="CDD" id="cd06224">
    <property type="entry name" value="REM"/>
    <property type="match status" value="1"/>
</dbReference>
<reference evidence="7 8" key="1">
    <citation type="journal article" date="2011" name="Genome Res.">
        <title>Phylogeny-wide analysis of social amoeba genomes highlights ancient origins for complex intercellular communication.</title>
        <authorList>
            <person name="Heidel A.J."/>
            <person name="Lawal H.M."/>
            <person name="Felder M."/>
            <person name="Schilde C."/>
            <person name="Helps N.R."/>
            <person name="Tunggal B."/>
            <person name="Rivero F."/>
            <person name="John U."/>
            <person name="Schleicher M."/>
            <person name="Eichinger L."/>
            <person name="Platzer M."/>
            <person name="Noegel A.A."/>
            <person name="Schaap P."/>
            <person name="Gloeckner G."/>
        </authorList>
    </citation>
    <scope>NUCLEOTIDE SEQUENCE [LARGE SCALE GENOMIC DNA]</scope>
    <source>
        <strain evidence="8">ATCC 26659 / Pp 5 / PN500</strain>
    </source>
</reference>
<feature type="compositionally biased region" description="Low complexity" evidence="3">
    <location>
        <begin position="232"/>
        <end position="258"/>
    </location>
</feature>
<dbReference type="InterPro" id="IPR023578">
    <property type="entry name" value="Ras_GEF_dom_sf"/>
</dbReference>
<dbReference type="InterPro" id="IPR000651">
    <property type="entry name" value="Ras-like_Gua-exchang_fac_N"/>
</dbReference>
<sequence length="1097" mass="122965">MECDEVSGLLDIPTSDSIPIPPPPPPLSYSHYTFKNKIINKMMLDLNTTDNNNSNNNDSNNNSDTNSSDGEFSNLSDEHQIQLKRYHRTISMHTLSGSPTSFIAPTPNNHQPTYYYFNINKIEYSLQTEKQVIDWIYKLTNTKINPPICESLKSGVILCKLLNTIKPNYVKKINTTVQSQFAHRENLLSFCKGCETLGFPEDVSRVPELVLEGKDIIVVKILFALMKFMEKSNSNNSSSSSVSSPLSTSPTSPYSKPNQPISPVQPKRVGPSVSEINLHNNHNNNHNSQLSSSGNHYHNNQNGHHTISSSSPSKPRFNNKPPTSEQIASALSSGSGQSTARSPPTSPRREPLSPPPENKIPDLSLSNPPNNRPPLPPRNASHNGIANHSLAAPIIQPRNEENNHNNHINHNHNNHNHNNHNHNHNHNHNNHNHNHHNSVITTPLHQQQTISQPLSTSTSSSSSPHLTTITVAEDREKDRDNMNNSSDSVGSDKPSLNRSTSNQSNQVSQIGFPSGNGNDSSPPGSISQGMTIPGKKPRSSTKQRIEKFFSKTSLVSKSSRQIPMSTSPNAYGGPNSPTSAPSMSGSGGGFMIKKEKDKDKKNKAMADIEIEVDNDGYYNNGQSAMQSSGGYTAETYEEDGGIDDGAALTQELSQEELMKNIKQIEFLYKDRKILKERINFTYPEKYRSFVAYDALLQQEKSPTFVNSAFLALSPKAQAEVCRREERRMLSDIFTLKNVLNVVEENKALVIRAEEMQKMVDQLIVEKKALNARFDEMLASKSKAEASRVEEEGIIFSEVNGKFETIKGGNTDKLIERLYNKNIIGSVSDYVDTFLLTYRSFTTSKYVLERLTKTYNDNSATEDGAGADSESQFIVEQENLGKKKIRLRICNFLKRWVDVFFHDFDNELLQEYNVFISKCKDEKLNNLLRRTLEKKLSGASSTKTATFGVPPPPVIPPKTPILSIDDIDPVEMARQLTIIEFDMYRQIASKELLSLSWQKNDKETRSPNLLKMIHRFNEVSNWVVTKGNPDKLENGFVNFFKCRMVAEVIKEIQQYQQQPYNLAPVPEIATYLQTHKNVSESDCFKLSLTAEPRESIST</sequence>
<dbReference type="Gene3D" id="1.10.840.10">
    <property type="entry name" value="Ras guanine-nucleotide exchange factors catalytic domain"/>
    <property type="match status" value="2"/>
</dbReference>
<dbReference type="InParanoid" id="D3BRJ5"/>
<feature type="compositionally biased region" description="Low complexity" evidence="3">
    <location>
        <begin position="513"/>
        <end position="527"/>
    </location>
</feature>
<gene>
    <name evidence="7" type="primary">gefP</name>
    <name evidence="7" type="ORF">PPL_10606</name>
</gene>
<dbReference type="Pfam" id="PF00618">
    <property type="entry name" value="RasGEF_N"/>
    <property type="match status" value="1"/>
</dbReference>
<dbReference type="EMBL" id="ADBJ01000050">
    <property type="protein sequence ID" value="EFA76027.1"/>
    <property type="molecule type" value="Genomic_DNA"/>
</dbReference>
<feature type="compositionally biased region" description="Low complexity" evidence="3">
    <location>
        <begin position="446"/>
        <end position="470"/>
    </location>
</feature>
<feature type="compositionally biased region" description="Basic residues" evidence="3">
    <location>
        <begin position="407"/>
        <end position="436"/>
    </location>
</feature>
<dbReference type="Gene3D" id="1.20.870.10">
    <property type="entry name" value="Son of sevenless (SoS) protein Chain: S domain 1"/>
    <property type="match status" value="1"/>
</dbReference>
<dbReference type="PANTHER" id="PTHR23113">
    <property type="entry name" value="GUANINE NUCLEOTIDE EXCHANGE FACTOR"/>
    <property type="match status" value="1"/>
</dbReference>
<dbReference type="PROSITE" id="PS50021">
    <property type="entry name" value="CH"/>
    <property type="match status" value="1"/>
</dbReference>
<organism evidence="7 8">
    <name type="scientific">Heterostelium pallidum (strain ATCC 26659 / Pp 5 / PN500)</name>
    <name type="common">Cellular slime mold</name>
    <name type="synonym">Polysphondylium pallidum</name>
    <dbReference type="NCBI Taxonomy" id="670386"/>
    <lineage>
        <taxon>Eukaryota</taxon>
        <taxon>Amoebozoa</taxon>
        <taxon>Evosea</taxon>
        <taxon>Eumycetozoa</taxon>
        <taxon>Dictyostelia</taxon>
        <taxon>Acytosteliales</taxon>
        <taxon>Acytosteliaceae</taxon>
        <taxon>Heterostelium</taxon>
    </lineage>
</organism>
<dbReference type="STRING" id="670386.D3BRJ5"/>
<comment type="caution">
    <text evidence="7">The sequence shown here is derived from an EMBL/GenBank/DDBJ whole genome shotgun (WGS) entry which is preliminary data.</text>
</comment>
<feature type="domain" description="Ras-GEF" evidence="4">
    <location>
        <begin position="967"/>
        <end position="1097"/>
    </location>
</feature>
<dbReference type="InterPro" id="IPR036964">
    <property type="entry name" value="RASGEF_cat_dom_sf"/>
</dbReference>
<keyword evidence="8" id="KW-1185">Reference proteome</keyword>